<dbReference type="EMBL" id="BSOT01000006">
    <property type="protein sequence ID" value="GLR71859.1"/>
    <property type="molecule type" value="Genomic_DNA"/>
</dbReference>
<reference evidence="1" key="1">
    <citation type="journal article" date="2014" name="Int. J. Syst. Evol. Microbiol.">
        <title>Complete genome sequence of Corynebacterium casei LMG S-19264T (=DSM 44701T), isolated from a smear-ripened cheese.</title>
        <authorList>
            <consortium name="US DOE Joint Genome Institute (JGI-PGF)"/>
            <person name="Walter F."/>
            <person name="Albersmeier A."/>
            <person name="Kalinowski J."/>
            <person name="Ruckert C."/>
        </authorList>
    </citation>
    <scope>NUCLEOTIDE SEQUENCE</scope>
    <source>
        <strain evidence="1">NBRC 110023</strain>
    </source>
</reference>
<gene>
    <name evidence="1" type="ORF">GCM10007852_27670</name>
</gene>
<dbReference type="AlphaFoldDB" id="A0AA37T0T0"/>
<keyword evidence="2" id="KW-1185">Reference proteome</keyword>
<accession>A0AA37T0T0</accession>
<dbReference type="Proteomes" id="UP001156601">
    <property type="component" value="Unassembled WGS sequence"/>
</dbReference>
<protein>
    <submittedName>
        <fullName evidence="1">Uncharacterized protein</fullName>
    </submittedName>
</protein>
<comment type="caution">
    <text evidence="1">The sequence shown here is derived from an EMBL/GenBank/DDBJ whole genome shotgun (WGS) entry which is preliminary data.</text>
</comment>
<sequence length="384" mass="44022">MSGRIEAAVVDRIDLVTWQQSGTGILRAEDDGLALNQAFLIYQSRSWKGLSFEAVANGYMDGEQNIGFTQALIKYKPLSANKVKMKGRFGFFYPEFSVENTASGWLSPYLFTQSAINSWYGEELRTMGAELSLYSPGRTRRSPWTWELIGAAYKGNDPLGSILTWRGFALHDRQSLHSDRVLIAPTPGVVDEGAINGPAWIEPFTEIDSRFGFYVGGHARYIRKTDFRFYYYDNQANPNELNHQRLYAWRTKFHSLAIQHNINREWRVFSQLLDGSTDMGARIVSANFTSAYIGLSWRPAQNRKHRVSARYDWFEVNETDNERKDPNNSNGDAFTIAWRYSYSKVVSVGIEHHVNNSDVENRVFFDQEVKQSQQQTMAVVSFNF</sequence>
<organism evidence="1 2">
    <name type="scientific">Agaribacter marinus</name>
    <dbReference type="NCBI Taxonomy" id="1431249"/>
    <lineage>
        <taxon>Bacteria</taxon>
        <taxon>Pseudomonadati</taxon>
        <taxon>Pseudomonadota</taxon>
        <taxon>Gammaproteobacteria</taxon>
        <taxon>Alteromonadales</taxon>
        <taxon>Alteromonadaceae</taxon>
        <taxon>Agaribacter</taxon>
    </lineage>
</organism>
<evidence type="ECO:0000313" key="2">
    <source>
        <dbReference type="Proteomes" id="UP001156601"/>
    </source>
</evidence>
<evidence type="ECO:0000313" key="1">
    <source>
        <dbReference type="EMBL" id="GLR71859.1"/>
    </source>
</evidence>
<proteinExistence type="predicted"/>
<name>A0AA37T0T0_9ALTE</name>
<reference evidence="1" key="2">
    <citation type="submission" date="2023-01" db="EMBL/GenBank/DDBJ databases">
        <title>Draft genome sequence of Agaribacter marinus strain NBRC 110023.</title>
        <authorList>
            <person name="Sun Q."/>
            <person name="Mori K."/>
        </authorList>
    </citation>
    <scope>NUCLEOTIDE SEQUENCE</scope>
    <source>
        <strain evidence="1">NBRC 110023</strain>
    </source>
</reference>